<evidence type="ECO:0000313" key="10">
    <source>
        <dbReference type="Proteomes" id="UP001054837"/>
    </source>
</evidence>
<evidence type="ECO:0000256" key="2">
    <source>
        <dbReference type="ARBA" id="ARBA00004496"/>
    </source>
</evidence>
<dbReference type="PANTHER" id="PTHR21452">
    <property type="entry name" value="EXPORTIN-6"/>
    <property type="match status" value="1"/>
</dbReference>
<evidence type="ECO:0000313" key="9">
    <source>
        <dbReference type="EMBL" id="GIY47047.1"/>
    </source>
</evidence>
<accession>A0AAV4TP16</accession>
<dbReference type="PANTHER" id="PTHR21452:SF4">
    <property type="entry name" value="EXPORTIN-6"/>
    <property type="match status" value="1"/>
</dbReference>
<evidence type="ECO:0000259" key="8">
    <source>
        <dbReference type="Pfam" id="PF08389"/>
    </source>
</evidence>
<name>A0AAV4TP16_9ARAC</name>
<dbReference type="InterPro" id="IPR040016">
    <property type="entry name" value="XPO6"/>
</dbReference>
<dbReference type="InterPro" id="IPR016024">
    <property type="entry name" value="ARM-type_fold"/>
</dbReference>
<dbReference type="AlphaFoldDB" id="A0AAV4TP16"/>
<dbReference type="Gene3D" id="1.25.10.10">
    <property type="entry name" value="Leucine-rich Repeat Variant"/>
    <property type="match status" value="1"/>
</dbReference>
<comment type="subcellular location">
    <subcellularLocation>
        <location evidence="2">Cytoplasm</location>
    </subcellularLocation>
    <subcellularLocation>
        <location evidence="1">Nucleus</location>
    </subcellularLocation>
</comment>
<protein>
    <submittedName>
        <fullName evidence="9">Exportin-6</fullName>
    </submittedName>
</protein>
<keyword evidence="5" id="KW-0963">Cytoplasm</keyword>
<dbReference type="GO" id="GO:0005737">
    <property type="term" value="C:cytoplasm"/>
    <property type="evidence" value="ECO:0007669"/>
    <property type="project" value="UniProtKB-SubCell"/>
</dbReference>
<evidence type="ECO:0000256" key="3">
    <source>
        <dbReference type="ARBA" id="ARBA00009466"/>
    </source>
</evidence>
<proteinExistence type="inferred from homology"/>
<evidence type="ECO:0000256" key="6">
    <source>
        <dbReference type="ARBA" id="ARBA00022927"/>
    </source>
</evidence>
<dbReference type="InterPro" id="IPR013598">
    <property type="entry name" value="Exportin-1/Importin-b-like"/>
</dbReference>
<dbReference type="Pfam" id="PF08389">
    <property type="entry name" value="Xpo1"/>
    <property type="match status" value="1"/>
</dbReference>
<reference evidence="9 10" key="1">
    <citation type="submission" date="2021-06" db="EMBL/GenBank/DDBJ databases">
        <title>Caerostris darwini draft genome.</title>
        <authorList>
            <person name="Kono N."/>
            <person name="Arakawa K."/>
        </authorList>
    </citation>
    <scope>NUCLEOTIDE SEQUENCE [LARGE SCALE GENOMIC DNA]</scope>
</reference>
<dbReference type="GO" id="GO:0006611">
    <property type="term" value="P:protein export from nucleus"/>
    <property type="evidence" value="ECO:0007669"/>
    <property type="project" value="InterPro"/>
</dbReference>
<organism evidence="9 10">
    <name type="scientific">Caerostris darwini</name>
    <dbReference type="NCBI Taxonomy" id="1538125"/>
    <lineage>
        <taxon>Eukaryota</taxon>
        <taxon>Metazoa</taxon>
        <taxon>Ecdysozoa</taxon>
        <taxon>Arthropoda</taxon>
        <taxon>Chelicerata</taxon>
        <taxon>Arachnida</taxon>
        <taxon>Araneae</taxon>
        <taxon>Araneomorphae</taxon>
        <taxon>Entelegynae</taxon>
        <taxon>Araneoidea</taxon>
        <taxon>Araneidae</taxon>
        <taxon>Caerostris</taxon>
    </lineage>
</organism>
<dbReference type="EMBL" id="BPLQ01009858">
    <property type="protein sequence ID" value="GIY47047.1"/>
    <property type="molecule type" value="Genomic_DNA"/>
</dbReference>
<feature type="domain" description="Exportin-1/Importin-beta-like" evidence="8">
    <location>
        <begin position="103"/>
        <end position="204"/>
    </location>
</feature>
<keyword evidence="6" id="KW-0653">Protein transport</keyword>
<comment type="similarity">
    <text evidence="3">Belongs to the exportin family.</text>
</comment>
<comment type="caution">
    <text evidence="9">The sequence shown here is derived from an EMBL/GenBank/DDBJ whole genome shotgun (WGS) entry which is preliminary data.</text>
</comment>
<keyword evidence="7" id="KW-0539">Nucleus</keyword>
<sequence length="1127" mass="130574">MASEDTSLSTLEALMTEFFSPTTTNERKRQIEEVLQGFKNQPECWRHCLNFLSSTSNQYVMMYCLNVIEHVINKVWIRMPGPDKAELRTTLRSFMINHHQKVPNFICNKLGKLIVDIGRLDWPHFYPDFFMNIHQLAQASETAPLGLMLIQTAFEEFTSPREDLAVTRKEELHRLMLEQVPVVLNILASHLDAVLEKHSHLVTATPPPSPTHYQNSSQTLFSTSPLHTGSLLSGMFKSTSKNPFQCMPPLDDESHQLSVLSLKCLAQLLSWIPLSSYITSSLLTTVFHFASFGCHPEPVMNVGMQQVQNLRKNTDLGIQAMGCINEIMSKHCIPADYEGFLLQVFQDTFHLLQNLTKDNTKNASRNILAEVDDVYVEKFTDFLMLFVIHHLKRFESNAQFPILEFLALLFKYTFQQPTLDGFYSCLDVWNVFLDYLSYKLKNENNNYEMTLNKYKDVLLALSQEILRKLQFRYNQSDLEELDDEDLNDDCFTEWQSFLCQCLEIVSKVSELLPIEIFHLVFSIFEENLRIYFDLEQFLKPSLNSSPLELNVCGENECRRLHCSLRDLSSMLQALGRLVVYMSGEHFPSRKLNAQETLEKLCHAATYSNRHKFYEVKTAAPLVLKVDFIEVHAQILATLKAFCYWLTQYVKETKDGNSESSIEKIIAEIAIANIKRKIPEKVTHSAAHLLISLTATVRPMYLFQFIPVQELLALVGKLELKFLPIETQIVVYRSMSNVLVLPWNNVAVDAQQLWPIRSSQHDLLIQSLCEPLRTACSRPNFFQDKLIQERSKPDILWVLQVMCGLIENVSDGSTRTKQVFYKSLQSTISFVESLFHLYLQHSDVTESILEFYLCLFSAFRIQVGHPFVQKTMQNFLTLFSSNQVMEFTLNESSSGCKVIEKLLQLLQQVVQEPSSHFKAFLPSTIELCLGQIYPFIAERPSSEVKPPLFELLHNILLHNYRYFFKVNVVNSLGESGNEKIENEQHFTKIMEAYGQSFLQPDIVLFKQNLFSLETLNNKWKLFYKGYFKSVMLFHFLSLLLKTLIYRTHNLLKEEIINTIYNMALVDFNCFYTVFLQQFLQSMENLDTNQKSSLLRNFKRDTDLHSFAESIQRFVSDLRYYCLCTNTSL</sequence>
<keyword evidence="4" id="KW-0813">Transport</keyword>
<gene>
    <name evidence="9" type="primary">XPO6</name>
    <name evidence="9" type="ORF">CDAR_125771</name>
</gene>
<evidence type="ECO:0000256" key="7">
    <source>
        <dbReference type="ARBA" id="ARBA00023242"/>
    </source>
</evidence>
<evidence type="ECO:0000256" key="4">
    <source>
        <dbReference type="ARBA" id="ARBA00022448"/>
    </source>
</evidence>
<evidence type="ECO:0000256" key="5">
    <source>
        <dbReference type="ARBA" id="ARBA00022490"/>
    </source>
</evidence>
<dbReference type="InterPro" id="IPR011989">
    <property type="entry name" value="ARM-like"/>
</dbReference>
<keyword evidence="10" id="KW-1185">Reference proteome</keyword>
<evidence type="ECO:0000256" key="1">
    <source>
        <dbReference type="ARBA" id="ARBA00004123"/>
    </source>
</evidence>
<dbReference type="Proteomes" id="UP001054837">
    <property type="component" value="Unassembled WGS sequence"/>
</dbReference>
<dbReference type="GO" id="GO:0005049">
    <property type="term" value="F:nuclear export signal receptor activity"/>
    <property type="evidence" value="ECO:0007669"/>
    <property type="project" value="InterPro"/>
</dbReference>
<dbReference type="GO" id="GO:0005634">
    <property type="term" value="C:nucleus"/>
    <property type="evidence" value="ECO:0007669"/>
    <property type="project" value="UniProtKB-SubCell"/>
</dbReference>
<dbReference type="SUPFAM" id="SSF48371">
    <property type="entry name" value="ARM repeat"/>
    <property type="match status" value="1"/>
</dbReference>